<feature type="chain" id="PRO_5026896494" evidence="2">
    <location>
        <begin position="30"/>
        <end position="428"/>
    </location>
</feature>
<feature type="transmembrane region" description="Helical" evidence="1">
    <location>
        <begin position="264"/>
        <end position="283"/>
    </location>
</feature>
<dbReference type="EMBL" id="JAALAA010000012">
    <property type="protein sequence ID" value="NGN94087.1"/>
    <property type="molecule type" value="Genomic_DNA"/>
</dbReference>
<evidence type="ECO:0000256" key="2">
    <source>
        <dbReference type="SAM" id="SignalP"/>
    </source>
</evidence>
<dbReference type="InterPro" id="IPR032809">
    <property type="entry name" value="Put_HupE_UreJ"/>
</dbReference>
<protein>
    <submittedName>
        <fullName evidence="3">HupE/UreJ family protein</fullName>
    </submittedName>
</protein>
<dbReference type="AlphaFoldDB" id="A0A6M1RCK5"/>
<organism evidence="3 4">
    <name type="scientific">Nocardioides turkmenicus</name>
    <dbReference type="NCBI Taxonomy" id="2711220"/>
    <lineage>
        <taxon>Bacteria</taxon>
        <taxon>Bacillati</taxon>
        <taxon>Actinomycetota</taxon>
        <taxon>Actinomycetes</taxon>
        <taxon>Propionibacteriales</taxon>
        <taxon>Nocardioidaceae</taxon>
        <taxon>Nocardioides</taxon>
    </lineage>
</organism>
<reference evidence="3 4" key="1">
    <citation type="submission" date="2020-02" db="EMBL/GenBank/DDBJ databases">
        <title>Whole-genome analyses of novel actinobacteria.</title>
        <authorList>
            <person name="Sahin N."/>
        </authorList>
    </citation>
    <scope>NUCLEOTIDE SEQUENCE [LARGE SCALE GENOMIC DNA]</scope>
    <source>
        <strain evidence="3 4">KC13</strain>
    </source>
</reference>
<evidence type="ECO:0000313" key="3">
    <source>
        <dbReference type="EMBL" id="NGN94087.1"/>
    </source>
</evidence>
<feature type="transmembrane region" description="Helical" evidence="1">
    <location>
        <begin position="368"/>
        <end position="393"/>
    </location>
</feature>
<sequence>MTVPTGVRLLAAAVLAMLAPLLLVLPASAHGFTSTVYAELTERSDGVLSTELEMEYVLLVRSVAKAEADPGLESEAKAAFQASGADVGLIEDHRDAVLGYLGDRFRVSADGQACASSMAGELRTTERDGVPHLVVTLDHACPEVADDVAYEVSSELFPESEGFVGSTETILEYSLPEASGSTVLTAEDPSFSTDESSPTRLLDFFVLGAEHLLFGIDHVLFLVALIVGARRPRDILLAATAFTAAHSVTFILASLGLVSVPAAIVEPVIALSIAAVAAWHVWVSWRDGRPGSAAASRAASNGIDPAPVPAGGGALALAVRTSTDAAPRTAGERVRLAVVFGFGLIHGLGFAGAFGIDEPFSWRLLGSLLVFNLGIEVVQLAIVALVFPVLLVLRRRQPVIGWWLGVVAAAGVAVVGLYWFVQRVLGVG</sequence>
<proteinExistence type="predicted"/>
<feature type="transmembrane region" description="Helical" evidence="1">
    <location>
        <begin position="235"/>
        <end position="258"/>
    </location>
</feature>
<feature type="transmembrane region" description="Helical" evidence="1">
    <location>
        <begin position="336"/>
        <end position="356"/>
    </location>
</feature>
<accession>A0A6M1RCK5</accession>
<gene>
    <name evidence="3" type="ORF">G5C66_15220</name>
</gene>
<comment type="caution">
    <text evidence="3">The sequence shown here is derived from an EMBL/GenBank/DDBJ whole genome shotgun (WGS) entry which is preliminary data.</text>
</comment>
<evidence type="ECO:0000256" key="1">
    <source>
        <dbReference type="SAM" id="Phobius"/>
    </source>
</evidence>
<feature type="transmembrane region" description="Helical" evidence="1">
    <location>
        <begin position="204"/>
        <end position="228"/>
    </location>
</feature>
<keyword evidence="1" id="KW-0472">Membrane</keyword>
<keyword evidence="2" id="KW-0732">Signal</keyword>
<feature type="signal peptide" evidence="2">
    <location>
        <begin position="1"/>
        <end position="29"/>
    </location>
</feature>
<feature type="transmembrane region" description="Helical" evidence="1">
    <location>
        <begin position="400"/>
        <end position="421"/>
    </location>
</feature>
<keyword evidence="4" id="KW-1185">Reference proteome</keyword>
<evidence type="ECO:0000313" key="4">
    <source>
        <dbReference type="Proteomes" id="UP000483261"/>
    </source>
</evidence>
<dbReference type="Proteomes" id="UP000483261">
    <property type="component" value="Unassembled WGS sequence"/>
</dbReference>
<dbReference type="RefSeq" id="WP_165111811.1">
    <property type="nucleotide sequence ID" value="NZ_JAALAA010000012.1"/>
</dbReference>
<dbReference type="Pfam" id="PF13795">
    <property type="entry name" value="HupE_UreJ_2"/>
    <property type="match status" value="2"/>
</dbReference>
<keyword evidence="1" id="KW-0812">Transmembrane</keyword>
<name>A0A6M1RCK5_9ACTN</name>
<keyword evidence="1" id="KW-1133">Transmembrane helix</keyword>